<name>B4VUC4_9CYAN</name>
<dbReference type="SUPFAM" id="SSF52980">
    <property type="entry name" value="Restriction endonuclease-like"/>
    <property type="match status" value="1"/>
</dbReference>
<dbReference type="EMBL" id="DS989853">
    <property type="protein sequence ID" value="EDX74403.1"/>
    <property type="molecule type" value="Genomic_DNA"/>
</dbReference>
<dbReference type="PANTHER" id="PTHR38590:SF1">
    <property type="entry name" value="BLL0828 PROTEIN"/>
    <property type="match status" value="1"/>
</dbReference>
<dbReference type="InterPro" id="IPR011335">
    <property type="entry name" value="Restrct_endonuc-II-like"/>
</dbReference>
<organism evidence="2 3">
    <name type="scientific">Coleofasciculus chthonoplastes PCC 7420</name>
    <dbReference type="NCBI Taxonomy" id="118168"/>
    <lineage>
        <taxon>Bacteria</taxon>
        <taxon>Bacillati</taxon>
        <taxon>Cyanobacteriota</taxon>
        <taxon>Cyanophyceae</taxon>
        <taxon>Coleofasciculales</taxon>
        <taxon>Coleofasciculaceae</taxon>
        <taxon>Coleofasciculus</taxon>
    </lineage>
</organism>
<dbReference type="Pfam" id="PF04480">
    <property type="entry name" value="DUF559"/>
    <property type="match status" value="1"/>
</dbReference>
<gene>
    <name evidence="2" type="ORF">MC7420_3927</name>
</gene>
<evidence type="ECO:0000313" key="3">
    <source>
        <dbReference type="Proteomes" id="UP000003835"/>
    </source>
</evidence>
<reference evidence="2 3" key="1">
    <citation type="submission" date="2008-07" db="EMBL/GenBank/DDBJ databases">
        <authorList>
            <person name="Tandeau de Marsac N."/>
            <person name="Ferriera S."/>
            <person name="Johnson J."/>
            <person name="Kravitz S."/>
            <person name="Beeson K."/>
            <person name="Sutton G."/>
            <person name="Rogers Y.-H."/>
            <person name="Friedman R."/>
            <person name="Frazier M."/>
            <person name="Venter J.C."/>
        </authorList>
    </citation>
    <scope>NUCLEOTIDE SEQUENCE [LARGE SCALE GENOMIC DNA]</scope>
    <source>
        <strain evidence="2 3">PCC 7420</strain>
    </source>
</reference>
<dbReference type="Proteomes" id="UP000003835">
    <property type="component" value="Unassembled WGS sequence"/>
</dbReference>
<dbReference type="HOGENOM" id="CLU_107928_1_0_3"/>
<evidence type="ECO:0000313" key="2">
    <source>
        <dbReference type="EMBL" id="EDX74403.1"/>
    </source>
</evidence>
<sequence>MALPTSGNRNLNTPDFHLPYDSRLVARAKSLRQNPTPAEKKLWRDYLRTFKFRILRQRPIDYFIVDFYCAALKLVIEIDGDSHFTDQGKVYDFNRTSILEGYGLQVVRFTNEEVLNHFESVCQKIDAIASTASAVLQPTPTQNS</sequence>
<dbReference type="RefSeq" id="WP_006102248.1">
    <property type="nucleotide sequence ID" value="NZ_DS989853.1"/>
</dbReference>
<dbReference type="AlphaFoldDB" id="B4VUC4"/>
<evidence type="ECO:0000259" key="1">
    <source>
        <dbReference type="Pfam" id="PF04480"/>
    </source>
</evidence>
<dbReference type="OrthoDB" id="9798754at2"/>
<keyword evidence="3" id="KW-1185">Reference proteome</keyword>
<protein>
    <recommendedName>
        <fullName evidence="1">DUF559 domain-containing protein</fullName>
    </recommendedName>
</protein>
<proteinExistence type="predicted"/>
<dbReference type="CDD" id="cd01038">
    <property type="entry name" value="Endonuclease_DUF559"/>
    <property type="match status" value="1"/>
</dbReference>
<feature type="domain" description="DUF559" evidence="1">
    <location>
        <begin position="24"/>
        <end position="126"/>
    </location>
</feature>
<dbReference type="InterPro" id="IPR047216">
    <property type="entry name" value="Endonuclease_DUF559_bact"/>
</dbReference>
<dbReference type="Gene3D" id="3.40.960.10">
    <property type="entry name" value="VSR Endonuclease"/>
    <property type="match status" value="1"/>
</dbReference>
<dbReference type="eggNOG" id="COG2852">
    <property type="taxonomic scope" value="Bacteria"/>
</dbReference>
<accession>B4VUC4</accession>
<dbReference type="InterPro" id="IPR007569">
    <property type="entry name" value="DUF559"/>
</dbReference>
<dbReference type="PANTHER" id="PTHR38590">
    <property type="entry name" value="BLL0828 PROTEIN"/>
    <property type="match status" value="1"/>
</dbReference>
<dbReference type="STRING" id="118168.MC7420_3927"/>